<reference evidence="1" key="1">
    <citation type="submission" date="2023-03" db="UniProtKB">
        <authorList>
            <consortium name="EnsemblPlants"/>
        </authorList>
    </citation>
    <scope>IDENTIFICATION</scope>
</reference>
<evidence type="ECO:0000313" key="1">
    <source>
        <dbReference type="EnsemblPlants" id="MELO3C029154.2.1"/>
    </source>
</evidence>
<name>A0A9I9E5W3_CUCME</name>
<dbReference type="EnsemblPlants" id="MELO3C029154.2.1">
    <property type="protein sequence ID" value="MELO3C029154.2.1"/>
    <property type="gene ID" value="MELO3C029154.2"/>
</dbReference>
<dbReference type="AlphaFoldDB" id="A0A9I9E5W3"/>
<dbReference type="InterPro" id="IPR042755">
    <property type="entry name" value="COP1"/>
</dbReference>
<sequence>MGCYFTGFSNLVVLELGIEGENPVLRSNIKSIRFIITNNGLGHDVAGLSVMEYEEHEKRAWSVDFSRSKPSMLVSSSDDFKLHCSFSFNRSKFGAQDIRKLLTSN</sequence>
<proteinExistence type="predicted"/>
<dbReference type="InterPro" id="IPR015943">
    <property type="entry name" value="WD40/YVTN_repeat-like_dom_sf"/>
</dbReference>
<dbReference type="GO" id="GO:0043161">
    <property type="term" value="P:proteasome-mediated ubiquitin-dependent protein catabolic process"/>
    <property type="evidence" value="ECO:0007669"/>
    <property type="project" value="TreeGrafter"/>
</dbReference>
<protein>
    <submittedName>
        <fullName evidence="1">Uncharacterized protein</fullName>
    </submittedName>
</protein>
<organism evidence="1">
    <name type="scientific">Cucumis melo</name>
    <name type="common">Muskmelon</name>
    <dbReference type="NCBI Taxonomy" id="3656"/>
    <lineage>
        <taxon>Eukaryota</taxon>
        <taxon>Viridiplantae</taxon>
        <taxon>Streptophyta</taxon>
        <taxon>Embryophyta</taxon>
        <taxon>Tracheophyta</taxon>
        <taxon>Spermatophyta</taxon>
        <taxon>Magnoliopsida</taxon>
        <taxon>eudicotyledons</taxon>
        <taxon>Gunneridae</taxon>
        <taxon>Pentapetalae</taxon>
        <taxon>rosids</taxon>
        <taxon>fabids</taxon>
        <taxon>Cucurbitales</taxon>
        <taxon>Cucurbitaceae</taxon>
        <taxon>Benincaseae</taxon>
        <taxon>Cucumis</taxon>
    </lineage>
</organism>
<dbReference type="PANTHER" id="PTHR44080:SF1">
    <property type="entry name" value="E3 UBIQUITIN-PROTEIN LIGASE COP1"/>
    <property type="match status" value="1"/>
</dbReference>
<dbReference type="Gene3D" id="2.130.10.10">
    <property type="entry name" value="YVTN repeat-like/Quinoprotein amine dehydrogenase"/>
    <property type="match status" value="1"/>
</dbReference>
<dbReference type="Gramene" id="MELO3C029154.2.1">
    <property type="protein sequence ID" value="MELO3C029154.2.1"/>
    <property type="gene ID" value="MELO3C029154.2"/>
</dbReference>
<accession>A0A9I9E5W3</accession>
<dbReference type="PANTHER" id="PTHR44080">
    <property type="entry name" value="E3 UBIQUITIN-PROTEIN LIGASE COP1"/>
    <property type="match status" value="1"/>
</dbReference>
<dbReference type="GO" id="GO:0061630">
    <property type="term" value="F:ubiquitin protein ligase activity"/>
    <property type="evidence" value="ECO:0007669"/>
    <property type="project" value="InterPro"/>
</dbReference>